<evidence type="ECO:0000313" key="5">
    <source>
        <dbReference type="EMBL" id="MFC6440788.1"/>
    </source>
</evidence>
<evidence type="ECO:0000256" key="3">
    <source>
        <dbReference type="ARBA" id="ARBA00023315"/>
    </source>
</evidence>
<comment type="pathway">
    <text evidence="1">Lipid metabolism.</text>
</comment>
<evidence type="ECO:0000313" key="6">
    <source>
        <dbReference type="Proteomes" id="UP001596364"/>
    </source>
</evidence>
<dbReference type="Pfam" id="PF01553">
    <property type="entry name" value="Acyltransferase"/>
    <property type="match status" value="1"/>
</dbReference>
<evidence type="ECO:0000256" key="2">
    <source>
        <dbReference type="ARBA" id="ARBA00022679"/>
    </source>
</evidence>
<keyword evidence="6" id="KW-1185">Reference proteome</keyword>
<dbReference type="CDD" id="cd07988">
    <property type="entry name" value="LPLAT_ABO13168-like"/>
    <property type="match status" value="1"/>
</dbReference>
<name>A0ABW1XL38_9ALTE</name>
<comment type="caution">
    <text evidence="5">The sequence shown here is derived from an EMBL/GenBank/DDBJ whole genome shotgun (WGS) entry which is preliminary data.</text>
</comment>
<sequence>MASQQQLIDIPAQTPRMGNRFTAWIGRQGLSILGWRTEGEFPAHRKMVLAVAPHTSNWDFFIAVFAMLALRLKLNFLGKHSIFVWPIKGFLLAIGGIPVFRDKAHGLVEQMVAQFAQRESLLLALAPEGTRSKVVNWKSGFLHIAHRANVPVLLVGLDYKRKALVFGPLLEVSENTEQEMQRVREYFGQVSAKHPELA</sequence>
<evidence type="ECO:0000256" key="1">
    <source>
        <dbReference type="ARBA" id="ARBA00005189"/>
    </source>
</evidence>
<reference evidence="6" key="1">
    <citation type="journal article" date="2019" name="Int. J. Syst. Evol. Microbiol.">
        <title>The Global Catalogue of Microorganisms (GCM) 10K type strain sequencing project: providing services to taxonomists for standard genome sequencing and annotation.</title>
        <authorList>
            <consortium name="The Broad Institute Genomics Platform"/>
            <consortium name="The Broad Institute Genome Sequencing Center for Infectious Disease"/>
            <person name="Wu L."/>
            <person name="Ma J."/>
        </authorList>
    </citation>
    <scope>NUCLEOTIDE SEQUENCE [LARGE SCALE GENOMIC DNA]</scope>
    <source>
        <strain evidence="6">CGMCC 1.16031</strain>
    </source>
</reference>
<feature type="domain" description="Phospholipid/glycerol acyltransferase" evidence="4">
    <location>
        <begin position="48"/>
        <end position="160"/>
    </location>
</feature>
<keyword evidence="3 5" id="KW-0012">Acyltransferase</keyword>
<protein>
    <submittedName>
        <fullName evidence="5">Lysophospholipid acyltransferase family protein</fullName>
    </submittedName>
</protein>
<dbReference type="PANTHER" id="PTHR10434:SF9">
    <property type="entry name" value="PHOSPHOLIPID_GLYCEROL ACYLTRANSFERASE DOMAIN-CONTAINING PROTEIN"/>
    <property type="match status" value="1"/>
</dbReference>
<dbReference type="InterPro" id="IPR002123">
    <property type="entry name" value="Plipid/glycerol_acylTrfase"/>
</dbReference>
<dbReference type="SMART" id="SM00563">
    <property type="entry name" value="PlsC"/>
    <property type="match status" value="1"/>
</dbReference>
<dbReference type="PANTHER" id="PTHR10434">
    <property type="entry name" value="1-ACYL-SN-GLYCEROL-3-PHOSPHATE ACYLTRANSFERASE"/>
    <property type="match status" value="1"/>
</dbReference>
<organism evidence="5 6">
    <name type="scientific">Pseudobowmanella zhangzhouensis</name>
    <dbReference type="NCBI Taxonomy" id="1537679"/>
    <lineage>
        <taxon>Bacteria</taxon>
        <taxon>Pseudomonadati</taxon>
        <taxon>Pseudomonadota</taxon>
        <taxon>Gammaproteobacteria</taxon>
        <taxon>Alteromonadales</taxon>
        <taxon>Alteromonadaceae</taxon>
    </lineage>
</organism>
<dbReference type="EMBL" id="JBHSUS010000001">
    <property type="protein sequence ID" value="MFC6440788.1"/>
    <property type="molecule type" value="Genomic_DNA"/>
</dbReference>
<proteinExistence type="predicted"/>
<dbReference type="Proteomes" id="UP001596364">
    <property type="component" value="Unassembled WGS sequence"/>
</dbReference>
<evidence type="ECO:0000259" key="4">
    <source>
        <dbReference type="SMART" id="SM00563"/>
    </source>
</evidence>
<dbReference type="SUPFAM" id="SSF69593">
    <property type="entry name" value="Glycerol-3-phosphate (1)-acyltransferase"/>
    <property type="match status" value="1"/>
</dbReference>
<accession>A0ABW1XL38</accession>
<keyword evidence="2" id="KW-0808">Transferase</keyword>
<gene>
    <name evidence="5" type="ORF">ACFP85_11600</name>
</gene>
<dbReference type="RefSeq" id="WP_254426647.1">
    <property type="nucleotide sequence ID" value="NZ_JBHSUS010000001.1"/>
</dbReference>
<dbReference type="GO" id="GO:0016746">
    <property type="term" value="F:acyltransferase activity"/>
    <property type="evidence" value="ECO:0007669"/>
    <property type="project" value="UniProtKB-KW"/>
</dbReference>